<keyword evidence="4" id="KW-0624">Polysaccharide degradation</keyword>
<dbReference type="OrthoDB" id="3055998at2759"/>
<evidence type="ECO:0000256" key="4">
    <source>
        <dbReference type="ARBA" id="ARBA00023326"/>
    </source>
</evidence>
<dbReference type="InterPro" id="IPR001000">
    <property type="entry name" value="GH10_dom"/>
</dbReference>
<dbReference type="InterPro" id="IPR017853">
    <property type="entry name" value="GH"/>
</dbReference>
<evidence type="ECO:0000313" key="8">
    <source>
        <dbReference type="Proteomes" id="UP000663828"/>
    </source>
</evidence>
<dbReference type="Proteomes" id="UP000663828">
    <property type="component" value="Unassembled WGS sequence"/>
</dbReference>
<evidence type="ECO:0000256" key="2">
    <source>
        <dbReference type="ARBA" id="ARBA00022801"/>
    </source>
</evidence>
<keyword evidence="2" id="KW-0378">Hydrolase</keyword>
<comment type="similarity">
    <text evidence="1">Belongs to the glycosyl hydrolase 10 (cellulase F) family.</text>
</comment>
<accession>A0A814Q6V5</accession>
<dbReference type="EMBL" id="CAJNOJ010000164">
    <property type="protein sequence ID" value="CAF1227122.1"/>
    <property type="molecule type" value="Genomic_DNA"/>
</dbReference>
<feature type="domain" description="GH10" evidence="5">
    <location>
        <begin position="8"/>
        <end position="118"/>
    </location>
</feature>
<evidence type="ECO:0000313" key="6">
    <source>
        <dbReference type="EMBL" id="CAF1115386.1"/>
    </source>
</evidence>
<reference evidence="6" key="1">
    <citation type="submission" date="2021-02" db="EMBL/GenBank/DDBJ databases">
        <authorList>
            <person name="Nowell W R."/>
        </authorList>
    </citation>
    <scope>NUCLEOTIDE SEQUENCE</scope>
</reference>
<dbReference type="Pfam" id="PF00331">
    <property type="entry name" value="Glyco_hydro_10"/>
    <property type="match status" value="1"/>
</dbReference>
<sequence length="119" mass="13637">MLSWEAGGWKIEKALEVVVWLKSEGVPIDEFGMQWHINVSTSVAPGDMHYQIAQCFINENVNVMVTELRISVPMRDGSLVNSDDLERQAALFRSMLRYILHFSSHSPIFGTWSCTDRYN</sequence>
<proteinExistence type="inferred from homology"/>
<keyword evidence="8" id="KW-1185">Reference proteome</keyword>
<dbReference type="Proteomes" id="UP000663852">
    <property type="component" value="Unassembled WGS sequence"/>
</dbReference>
<dbReference type="SUPFAM" id="SSF51445">
    <property type="entry name" value="(Trans)glycosidases"/>
    <property type="match status" value="1"/>
</dbReference>
<organism evidence="6 8">
    <name type="scientific">Adineta ricciae</name>
    <name type="common">Rotifer</name>
    <dbReference type="NCBI Taxonomy" id="249248"/>
    <lineage>
        <taxon>Eukaryota</taxon>
        <taxon>Metazoa</taxon>
        <taxon>Spiralia</taxon>
        <taxon>Gnathifera</taxon>
        <taxon>Rotifera</taxon>
        <taxon>Eurotatoria</taxon>
        <taxon>Bdelloidea</taxon>
        <taxon>Adinetida</taxon>
        <taxon>Adinetidae</taxon>
        <taxon>Adineta</taxon>
    </lineage>
</organism>
<evidence type="ECO:0000256" key="3">
    <source>
        <dbReference type="ARBA" id="ARBA00023277"/>
    </source>
</evidence>
<protein>
    <recommendedName>
        <fullName evidence="5">GH10 domain-containing protein</fullName>
    </recommendedName>
</protein>
<keyword evidence="3" id="KW-0119">Carbohydrate metabolism</keyword>
<dbReference type="GO" id="GO:0031176">
    <property type="term" value="F:endo-1,4-beta-xylanase activity"/>
    <property type="evidence" value="ECO:0007669"/>
    <property type="project" value="UniProtKB-ARBA"/>
</dbReference>
<dbReference type="GO" id="GO:0000272">
    <property type="term" value="P:polysaccharide catabolic process"/>
    <property type="evidence" value="ECO:0007669"/>
    <property type="project" value="UniProtKB-KW"/>
</dbReference>
<name>A0A814Q6V5_ADIRI</name>
<gene>
    <name evidence="7" type="ORF">EDS130_LOCUS26727</name>
    <name evidence="6" type="ORF">XAT740_LOCUS19088</name>
</gene>
<dbReference type="Gene3D" id="3.20.20.80">
    <property type="entry name" value="Glycosidases"/>
    <property type="match status" value="1"/>
</dbReference>
<dbReference type="AlphaFoldDB" id="A0A814Q6V5"/>
<evidence type="ECO:0000313" key="7">
    <source>
        <dbReference type="EMBL" id="CAF1227122.1"/>
    </source>
</evidence>
<evidence type="ECO:0000259" key="5">
    <source>
        <dbReference type="Pfam" id="PF00331"/>
    </source>
</evidence>
<comment type="caution">
    <text evidence="6">The sequence shown here is derived from an EMBL/GenBank/DDBJ whole genome shotgun (WGS) entry which is preliminary data.</text>
</comment>
<evidence type="ECO:0000256" key="1">
    <source>
        <dbReference type="ARBA" id="ARBA00007495"/>
    </source>
</evidence>
<dbReference type="EMBL" id="CAJNOR010001293">
    <property type="protein sequence ID" value="CAF1115386.1"/>
    <property type="molecule type" value="Genomic_DNA"/>
</dbReference>